<evidence type="ECO:0000256" key="2">
    <source>
        <dbReference type="SAM" id="MobiDB-lite"/>
    </source>
</evidence>
<dbReference type="VEuPathDB" id="FungiDB:CAGL0L12452g"/>
<protein>
    <submittedName>
        <fullName evidence="5">Styryl dye vacuolar localization protein 3</fullName>
    </submittedName>
</protein>
<dbReference type="VEuPathDB" id="FungiDB:B1J91_L12452g"/>
<gene>
    <name evidence="5" type="ORF">AO440_004831</name>
    <name evidence="4" type="ORF">AO440_005059</name>
</gene>
<feature type="region of interest" description="Disordered" evidence="2">
    <location>
        <begin position="735"/>
        <end position="893"/>
    </location>
</feature>
<feature type="compositionally biased region" description="Polar residues" evidence="2">
    <location>
        <begin position="596"/>
        <end position="626"/>
    </location>
</feature>
<sequence>MSSLRVLVLGDSPNTLLYASRFQLAKSVDLYHVSDGVSAVFEIETVAYGYDKFELAHHFRSVGELVGAVSGVFDLIILSASSLQELSSVAAQLKNLVNSNTKIFLESSGFVQLEPFVKMSMDAAHANIFSIVTDFDVRQVAPNSYKQFPLNNVTKNSLWLGECKPAKGGSSSYSKNVVALLETFERLFQKLFPKDTVDLCNKSPVDFLSKQWSIAMPRICFDPLLIMLEETNPAELNNQIIAKPLISGLVTEVITVARSMGAKLNNTMDNETNLLQSWKEQYCLSTHEIETPALVYHFIHRSGPLNIDMSLLQIILLADDFGIKTPYLEFLYSVMSQYQKLNEGKSKWFKRVDERQQQNDGSNFEMAALIEEKAQLNEKLNSLTQDVKSKDEKIQSLMQERNQNAQMSGDLQNQLDILRNELNKEKQKSSLAIQEYENKLNATNNAMEQMKLQTAAPAIKNIAQDEYKPTGTPNLNDIADIAVFGVNYNSPEVHKATEPLAGKEADRNESQEKLTPTNDSMDDLKRRELELRKKELELQEKEIEFQKLAMQQQQKQPALQNPQQFPVQQQQPFQVPPHQQGQAWGKGQQMVAPQQMPMSNSGGNIPQMMNGNSRKPSFPQVQQAANIRNSRAVHGAMPTQQQSTASNFVDPVSAGLVNNSFEQNTQGQFMPQQGHMPQNVKRTSRKNRHSNMPNIGSASSMGLNNFSSVGNNGSQSRLNSLSTSNMPAIQNRLRHTNSNLALNNINNKSSSRLNMPQPVKQGEAPMNGGALGNPSQQRQMSSSTQLDNVGDISTNSVIHNSIPYQNGGMETSNSQPQLQQYQNTQTQNTKEYTQSPPPMHQFGSSNNGSPVAAPTATFSSSQDSGINGSTDEEASEKEGKKKRFGLFKKNKKK</sequence>
<feature type="compositionally biased region" description="Polar residues" evidence="2">
    <location>
        <begin position="773"/>
        <end position="810"/>
    </location>
</feature>
<evidence type="ECO:0000313" key="5">
    <source>
        <dbReference type="EMBL" id="KTB02869.1"/>
    </source>
</evidence>
<feature type="coiled-coil region" evidence="1">
    <location>
        <begin position="521"/>
        <end position="556"/>
    </location>
</feature>
<feature type="compositionally biased region" description="Basic residues" evidence="2">
    <location>
        <begin position="880"/>
        <end position="893"/>
    </location>
</feature>
<reference evidence="5 6" key="1">
    <citation type="submission" date="2015-10" db="EMBL/GenBank/DDBJ databases">
        <title>Draft genomes sequences of Candida glabrata isolates 1A, 1B, 2A, 2B, 3A and 3B.</title>
        <authorList>
            <person name="Haavelsrud O.E."/>
            <person name="Gaustad P."/>
        </authorList>
    </citation>
    <scope>NUCLEOTIDE SEQUENCE [LARGE SCALE GENOMIC DNA]</scope>
    <source>
        <strain evidence="5">910700640</strain>
    </source>
</reference>
<dbReference type="AlphaFoldDB" id="A0A0W0E500"/>
<dbReference type="InterPro" id="IPR013752">
    <property type="entry name" value="KPA_reductase"/>
</dbReference>
<proteinExistence type="predicted"/>
<feature type="compositionally biased region" description="Polar residues" evidence="2">
    <location>
        <begin position="856"/>
        <end position="869"/>
    </location>
</feature>
<dbReference type="EMBL" id="LLZZ01000122">
    <property type="protein sequence ID" value="KTB02869.1"/>
    <property type="molecule type" value="Genomic_DNA"/>
</dbReference>
<evidence type="ECO:0000313" key="4">
    <source>
        <dbReference type="EMBL" id="KTA99241.1"/>
    </source>
</evidence>
<feature type="region of interest" description="Disordered" evidence="2">
    <location>
        <begin position="667"/>
        <end position="721"/>
    </location>
</feature>
<comment type="caution">
    <text evidence="5">The sequence shown here is derived from an EMBL/GenBank/DDBJ whole genome shotgun (WGS) entry which is preliminary data.</text>
</comment>
<dbReference type="GO" id="GO:0005737">
    <property type="term" value="C:cytoplasm"/>
    <property type="evidence" value="ECO:0007669"/>
    <property type="project" value="TreeGrafter"/>
</dbReference>
<evidence type="ECO:0000259" key="3">
    <source>
        <dbReference type="Pfam" id="PF08546"/>
    </source>
</evidence>
<feature type="region of interest" description="Disordered" evidence="2">
    <location>
        <begin position="497"/>
        <end position="520"/>
    </location>
</feature>
<keyword evidence="1" id="KW-0175">Coiled coil</keyword>
<dbReference type="VEuPathDB" id="FungiDB:GVI51_L12397"/>
<dbReference type="EMBL" id="LLZZ01000146">
    <property type="protein sequence ID" value="KTA99241.1"/>
    <property type="molecule type" value="Genomic_DNA"/>
</dbReference>
<name>A0A0W0E500_CANGB</name>
<dbReference type="InterPro" id="IPR013328">
    <property type="entry name" value="6PGD_dom2"/>
</dbReference>
<dbReference type="VEuPathDB" id="FungiDB:GWK60_L16423"/>
<dbReference type="Pfam" id="PF08546">
    <property type="entry name" value="ApbA_C"/>
    <property type="match status" value="1"/>
</dbReference>
<dbReference type="SUPFAM" id="SSF48179">
    <property type="entry name" value="6-phosphogluconate dehydrogenase C-terminal domain-like"/>
    <property type="match status" value="1"/>
</dbReference>
<dbReference type="PANTHER" id="PTHR21708:SF25">
    <property type="entry name" value="PROTEIN PAM1-RELATED"/>
    <property type="match status" value="1"/>
</dbReference>
<accession>A0A0W0E500</accession>
<dbReference type="Proteomes" id="UP000054886">
    <property type="component" value="Unassembled WGS sequence"/>
</dbReference>
<feature type="compositionally biased region" description="Low complexity" evidence="2">
    <location>
        <begin position="811"/>
        <end position="834"/>
    </location>
</feature>
<dbReference type="InterPro" id="IPR008927">
    <property type="entry name" value="6-PGluconate_DH-like_C_sf"/>
</dbReference>
<evidence type="ECO:0000256" key="1">
    <source>
        <dbReference type="SAM" id="Coils"/>
    </source>
</evidence>
<feature type="compositionally biased region" description="Low complexity" evidence="2">
    <location>
        <begin position="737"/>
        <end position="751"/>
    </location>
</feature>
<dbReference type="VEuPathDB" id="FungiDB:GW608_L16445"/>
<dbReference type="PANTHER" id="PTHR21708">
    <property type="entry name" value="PROBABLE 2-DEHYDROPANTOATE 2-REDUCTASE"/>
    <property type="match status" value="1"/>
</dbReference>
<organism evidence="5 6">
    <name type="scientific">Candida glabrata</name>
    <name type="common">Yeast</name>
    <name type="synonym">Torulopsis glabrata</name>
    <dbReference type="NCBI Taxonomy" id="5478"/>
    <lineage>
        <taxon>Eukaryota</taxon>
        <taxon>Fungi</taxon>
        <taxon>Dikarya</taxon>
        <taxon>Ascomycota</taxon>
        <taxon>Saccharomycotina</taxon>
        <taxon>Saccharomycetes</taxon>
        <taxon>Saccharomycetales</taxon>
        <taxon>Saccharomycetaceae</taxon>
        <taxon>Nakaseomyces</taxon>
    </lineage>
</organism>
<dbReference type="InterPro" id="IPR051402">
    <property type="entry name" value="KPR-Related"/>
</dbReference>
<feature type="coiled-coil region" evidence="1">
    <location>
        <begin position="366"/>
        <end position="453"/>
    </location>
</feature>
<feature type="region of interest" description="Disordered" evidence="2">
    <location>
        <begin position="575"/>
        <end position="626"/>
    </location>
</feature>
<evidence type="ECO:0000313" key="6">
    <source>
        <dbReference type="Proteomes" id="UP000054886"/>
    </source>
</evidence>
<dbReference type="OrthoDB" id="5302359at2759"/>
<feature type="compositionally biased region" description="Polar residues" evidence="2">
    <location>
        <begin position="690"/>
        <end position="721"/>
    </location>
</feature>
<feature type="domain" description="Ketopantoate reductase C-terminal" evidence="3">
    <location>
        <begin position="206"/>
        <end position="339"/>
    </location>
</feature>
<dbReference type="OMA" id="IKKMDCK"/>
<feature type="compositionally biased region" description="Basic and acidic residues" evidence="2">
    <location>
        <begin position="497"/>
        <end position="512"/>
    </location>
</feature>
<dbReference type="Gene3D" id="1.10.1040.10">
    <property type="entry name" value="N-(1-d-carboxylethyl)-l-norvaline Dehydrogenase, domain 2"/>
    <property type="match status" value="1"/>
</dbReference>